<dbReference type="Proteomes" id="UP000593576">
    <property type="component" value="Unassembled WGS sequence"/>
</dbReference>
<dbReference type="OrthoDB" id="1000834at2759"/>
<dbReference type="InterPro" id="IPR012337">
    <property type="entry name" value="RNaseH-like_sf"/>
</dbReference>
<evidence type="ECO:0000259" key="2">
    <source>
        <dbReference type="Pfam" id="PF13966"/>
    </source>
</evidence>
<dbReference type="CDD" id="cd06222">
    <property type="entry name" value="RNase_H_like"/>
    <property type="match status" value="1"/>
</dbReference>
<organism evidence="3 4">
    <name type="scientific">Gossypium schwendimanii</name>
    <name type="common">Cotton</name>
    <dbReference type="NCBI Taxonomy" id="34291"/>
    <lineage>
        <taxon>Eukaryota</taxon>
        <taxon>Viridiplantae</taxon>
        <taxon>Streptophyta</taxon>
        <taxon>Embryophyta</taxon>
        <taxon>Tracheophyta</taxon>
        <taxon>Spermatophyta</taxon>
        <taxon>Magnoliopsida</taxon>
        <taxon>eudicotyledons</taxon>
        <taxon>Gunneridae</taxon>
        <taxon>Pentapetalae</taxon>
        <taxon>rosids</taxon>
        <taxon>malvids</taxon>
        <taxon>Malvales</taxon>
        <taxon>Malvaceae</taxon>
        <taxon>Malvoideae</taxon>
        <taxon>Gossypium</taxon>
    </lineage>
</organism>
<evidence type="ECO:0008006" key="5">
    <source>
        <dbReference type="Google" id="ProtNLM"/>
    </source>
</evidence>
<feature type="domain" description="Reverse transcriptase zinc-binding" evidence="2">
    <location>
        <begin position="26"/>
        <end position="110"/>
    </location>
</feature>
<reference evidence="3 4" key="1">
    <citation type="journal article" date="2019" name="Genome Biol. Evol.">
        <title>Insights into the evolution of the New World diploid cottons (Gossypium, subgenus Houzingenia) based on genome sequencing.</title>
        <authorList>
            <person name="Grover C.E."/>
            <person name="Arick M.A. 2nd"/>
            <person name="Thrash A."/>
            <person name="Conover J.L."/>
            <person name="Sanders W.S."/>
            <person name="Peterson D.G."/>
            <person name="Frelichowski J.E."/>
            <person name="Scheffler J.A."/>
            <person name="Scheffler B.E."/>
            <person name="Wendel J.F."/>
        </authorList>
    </citation>
    <scope>NUCLEOTIDE SEQUENCE [LARGE SCALE GENOMIC DNA]</scope>
    <source>
        <strain evidence="3">1</strain>
        <tissue evidence="3">Leaf</tissue>
    </source>
</reference>
<gene>
    <name evidence="3" type="ORF">Goshw_005574</name>
</gene>
<dbReference type="EMBL" id="JABFAF010000011">
    <property type="protein sequence ID" value="MBA0869940.1"/>
    <property type="molecule type" value="Genomic_DNA"/>
</dbReference>
<dbReference type="GO" id="GO:0003676">
    <property type="term" value="F:nucleic acid binding"/>
    <property type="evidence" value="ECO:0007669"/>
    <property type="project" value="InterPro"/>
</dbReference>
<evidence type="ECO:0000259" key="1">
    <source>
        <dbReference type="Pfam" id="PF13456"/>
    </source>
</evidence>
<accession>A0A7J9MG45</accession>
<dbReference type="PANTHER" id="PTHR47723:SF19">
    <property type="entry name" value="POLYNUCLEOTIDYL TRANSFERASE, RIBONUCLEASE H-LIKE SUPERFAMILY PROTEIN"/>
    <property type="match status" value="1"/>
</dbReference>
<dbReference type="Pfam" id="PF13456">
    <property type="entry name" value="RVT_3"/>
    <property type="match status" value="1"/>
</dbReference>
<protein>
    <recommendedName>
        <fullName evidence="5">RNase H type-1 domain-containing protein</fullName>
    </recommendedName>
</protein>
<dbReference type="Pfam" id="PF13966">
    <property type="entry name" value="zf-RVT"/>
    <property type="match status" value="1"/>
</dbReference>
<dbReference type="PANTHER" id="PTHR47723">
    <property type="entry name" value="OS05G0353850 PROTEIN"/>
    <property type="match status" value="1"/>
</dbReference>
<dbReference type="InterPro" id="IPR053151">
    <property type="entry name" value="RNase_H-like"/>
</dbReference>
<dbReference type="Gene3D" id="3.30.420.10">
    <property type="entry name" value="Ribonuclease H-like superfamily/Ribonuclease H"/>
    <property type="match status" value="1"/>
</dbReference>
<evidence type="ECO:0000313" key="4">
    <source>
        <dbReference type="Proteomes" id="UP000593576"/>
    </source>
</evidence>
<dbReference type="InterPro" id="IPR036397">
    <property type="entry name" value="RNaseH_sf"/>
</dbReference>
<dbReference type="GO" id="GO:0004523">
    <property type="term" value="F:RNA-DNA hybrid ribonuclease activity"/>
    <property type="evidence" value="ECO:0007669"/>
    <property type="project" value="InterPro"/>
</dbReference>
<proteinExistence type="predicted"/>
<feature type="domain" description="RNase H type-1" evidence="1">
    <location>
        <begin position="117"/>
        <end position="215"/>
    </location>
</feature>
<dbReference type="InterPro" id="IPR002156">
    <property type="entry name" value="RNaseH_domain"/>
</dbReference>
<name>A0A7J9MG45_GOSSC</name>
<dbReference type="AlphaFoldDB" id="A0A7J9MG45"/>
<dbReference type="InterPro" id="IPR044730">
    <property type="entry name" value="RNase_H-like_dom_plant"/>
</dbReference>
<dbReference type="SUPFAM" id="SSF53098">
    <property type="entry name" value="Ribonuclease H-like"/>
    <property type="match status" value="1"/>
</dbReference>
<dbReference type="InterPro" id="IPR026960">
    <property type="entry name" value="RVT-Znf"/>
</dbReference>
<sequence length="236" mass="27619">MDMECSLSDMVTQNNDWNLEFFCLWVSRLWESLLPRLWNSKEAIWQLLWKFQGPQRVRFFLWLALKQRLLTNAESTIRGICIDPAYGICGHESEDLLYTLSDCTTVNDIWNHLIPPDQNGEWIIGFNKYLGNCTVFDSKLWGILDSLKLALDQRFENVLIQSNSLVAINMIKDGIYGNSNSALVRRIHTILKLLNLWSLQHISREDNKLVDKIVKVVQDRKTYLRLMEESTQMSFT</sequence>
<evidence type="ECO:0000313" key="3">
    <source>
        <dbReference type="EMBL" id="MBA0869940.1"/>
    </source>
</evidence>
<keyword evidence="4" id="KW-1185">Reference proteome</keyword>
<comment type="caution">
    <text evidence="3">The sequence shown here is derived from an EMBL/GenBank/DDBJ whole genome shotgun (WGS) entry which is preliminary data.</text>
</comment>